<keyword evidence="3" id="KW-1185">Reference proteome</keyword>
<feature type="region of interest" description="Disordered" evidence="1">
    <location>
        <begin position="57"/>
        <end position="81"/>
    </location>
</feature>
<reference evidence="3" key="1">
    <citation type="journal article" date="2019" name="Int. J. Syst. Evol. Microbiol.">
        <title>The Global Catalogue of Microorganisms (GCM) 10K type strain sequencing project: providing services to taxonomists for standard genome sequencing and annotation.</title>
        <authorList>
            <consortium name="The Broad Institute Genomics Platform"/>
            <consortium name="The Broad Institute Genome Sequencing Center for Infectious Disease"/>
            <person name="Wu L."/>
            <person name="Ma J."/>
        </authorList>
    </citation>
    <scope>NUCLEOTIDE SEQUENCE [LARGE SCALE GENOMIC DNA]</scope>
    <source>
        <strain evidence="3">CCUG 58938</strain>
    </source>
</reference>
<evidence type="ECO:0000313" key="3">
    <source>
        <dbReference type="Proteomes" id="UP001597112"/>
    </source>
</evidence>
<protein>
    <submittedName>
        <fullName evidence="2">Uncharacterized protein</fullName>
    </submittedName>
</protein>
<accession>A0ABW3K992</accession>
<dbReference type="Proteomes" id="UP001597112">
    <property type="component" value="Unassembled WGS sequence"/>
</dbReference>
<gene>
    <name evidence="2" type="ORF">ACFQ21_25460</name>
</gene>
<name>A0ABW3K992_9BACT</name>
<dbReference type="EMBL" id="JBHTKA010000013">
    <property type="protein sequence ID" value="MFD1002698.1"/>
    <property type="molecule type" value="Genomic_DNA"/>
</dbReference>
<evidence type="ECO:0000256" key="1">
    <source>
        <dbReference type="SAM" id="MobiDB-lite"/>
    </source>
</evidence>
<organism evidence="2 3">
    <name type="scientific">Ohtaekwangia kribbensis</name>
    <dbReference type="NCBI Taxonomy" id="688913"/>
    <lineage>
        <taxon>Bacteria</taxon>
        <taxon>Pseudomonadati</taxon>
        <taxon>Bacteroidota</taxon>
        <taxon>Cytophagia</taxon>
        <taxon>Cytophagales</taxon>
        <taxon>Fulvivirgaceae</taxon>
        <taxon>Ohtaekwangia</taxon>
    </lineage>
</organism>
<proteinExistence type="predicted"/>
<dbReference type="RefSeq" id="WP_377584227.1">
    <property type="nucleotide sequence ID" value="NZ_JBHTKA010000013.1"/>
</dbReference>
<evidence type="ECO:0000313" key="2">
    <source>
        <dbReference type="EMBL" id="MFD1002698.1"/>
    </source>
</evidence>
<comment type="caution">
    <text evidence="2">The sequence shown here is derived from an EMBL/GenBank/DDBJ whole genome shotgun (WGS) entry which is preliminary data.</text>
</comment>
<sequence>MANRRWILKFIGSATSISKAKVNALLKGNSIHVIDMSLFPKLLLVEGSKQKMNALTSHSDGWTYSPDKSYKVPGTRKKLQP</sequence>